<sequence>MMKLWLFTRHLPDPTNPNRPIPSDTLHTRHNNCLLISNTHLSRRQLWMNYLIYTCKQNFHILYLPLYSRRINSLPSTSFSLSSLQR</sequence>
<dbReference type="Ensembl" id="ENSBMST00010013799.1">
    <property type="protein sequence ID" value="ENSBMSP00010012407.1"/>
    <property type="gene ID" value="ENSBMSG00010009111.1"/>
</dbReference>
<accession>A0A8C0CYX7</accession>
<dbReference type="GeneTree" id="ENSGT01150000287253"/>
<dbReference type="AlphaFoldDB" id="A0A8C0CYX7"/>
<protein>
    <submittedName>
        <fullName evidence="1">Uncharacterized protein</fullName>
    </submittedName>
</protein>
<dbReference type="OMA" id="PNTHTTR"/>
<proteinExistence type="predicted"/>
<evidence type="ECO:0000313" key="1">
    <source>
        <dbReference type="Ensembl" id="ENSBMSP00010012407.1"/>
    </source>
</evidence>
<name>A0A8C0CYX7_BALMU</name>
<reference evidence="1" key="1">
    <citation type="submission" date="2023-09" db="UniProtKB">
        <authorList>
            <consortium name="Ensembl"/>
        </authorList>
    </citation>
    <scope>IDENTIFICATION</scope>
</reference>
<organism evidence="1">
    <name type="scientific">Balaenoptera musculus</name>
    <name type="common">Blue whale</name>
    <dbReference type="NCBI Taxonomy" id="9771"/>
    <lineage>
        <taxon>Eukaryota</taxon>
        <taxon>Metazoa</taxon>
        <taxon>Chordata</taxon>
        <taxon>Craniata</taxon>
        <taxon>Vertebrata</taxon>
        <taxon>Euteleostomi</taxon>
        <taxon>Mammalia</taxon>
        <taxon>Eutheria</taxon>
        <taxon>Laurasiatheria</taxon>
        <taxon>Artiodactyla</taxon>
        <taxon>Whippomorpha</taxon>
        <taxon>Cetacea</taxon>
        <taxon>Mysticeti</taxon>
        <taxon>Balaenopteridae</taxon>
        <taxon>Balaenoptera</taxon>
    </lineage>
</organism>